<dbReference type="EMBL" id="GBXM01062713">
    <property type="protein sequence ID" value="JAH45864.1"/>
    <property type="molecule type" value="Transcribed_RNA"/>
</dbReference>
<accession>A0A0E9SWZ5</accession>
<dbReference type="AlphaFoldDB" id="A0A0E9SWZ5"/>
<proteinExistence type="predicted"/>
<name>A0A0E9SWZ5_ANGAN</name>
<dbReference type="EMBL" id="GBXM01074980">
    <property type="protein sequence ID" value="JAH33597.1"/>
    <property type="molecule type" value="Transcribed_RNA"/>
</dbReference>
<evidence type="ECO:0000313" key="1">
    <source>
        <dbReference type="EMBL" id="JAH45864.1"/>
    </source>
</evidence>
<organism evidence="1">
    <name type="scientific">Anguilla anguilla</name>
    <name type="common">European freshwater eel</name>
    <name type="synonym">Muraena anguilla</name>
    <dbReference type="NCBI Taxonomy" id="7936"/>
    <lineage>
        <taxon>Eukaryota</taxon>
        <taxon>Metazoa</taxon>
        <taxon>Chordata</taxon>
        <taxon>Craniata</taxon>
        <taxon>Vertebrata</taxon>
        <taxon>Euteleostomi</taxon>
        <taxon>Actinopterygii</taxon>
        <taxon>Neopterygii</taxon>
        <taxon>Teleostei</taxon>
        <taxon>Anguilliformes</taxon>
        <taxon>Anguillidae</taxon>
        <taxon>Anguilla</taxon>
    </lineage>
</organism>
<protein>
    <submittedName>
        <fullName evidence="1">Uncharacterized protein</fullName>
    </submittedName>
</protein>
<reference evidence="1" key="2">
    <citation type="journal article" date="2015" name="Fish Shellfish Immunol.">
        <title>Early steps in the European eel (Anguilla anguilla)-Vibrio vulnificus interaction in the gills: Role of the RtxA13 toxin.</title>
        <authorList>
            <person name="Callol A."/>
            <person name="Pajuelo D."/>
            <person name="Ebbesson L."/>
            <person name="Teles M."/>
            <person name="MacKenzie S."/>
            <person name="Amaro C."/>
        </authorList>
    </citation>
    <scope>NUCLEOTIDE SEQUENCE</scope>
</reference>
<sequence>MHWHKMHLNSTVHVVIHYNSSTDSYSITAVQRAVCFFFCFSSHLNPHS</sequence>
<reference evidence="1" key="1">
    <citation type="submission" date="2014-11" db="EMBL/GenBank/DDBJ databases">
        <authorList>
            <person name="Amaro Gonzalez C."/>
        </authorList>
    </citation>
    <scope>NUCLEOTIDE SEQUENCE</scope>
</reference>